<dbReference type="InterPro" id="IPR027417">
    <property type="entry name" value="P-loop_NTPase"/>
</dbReference>
<keyword evidence="3" id="KW-0067">ATP-binding</keyword>
<sequence>MNAPDNPVIKLDGVKLSLGGQWIHKGVNLEIKRRQIVAIVGNSGSGKSTILREILLLLTPTSGNIEVFGKNLKKLSSAETIALKCRWGVLFQQSALFTSLTVLENIAFPLHEHSQLDKKTINELALLKLSAVGLPLSAAIKYPSELSGGMLKRTALARALVMDPELLLLDEPTAGLDPQGAEGFDKLLLNLRDILGLTILMVTHDLDTLWQITDKVAFLSEGTVLAFAPMEELTQSTNPVIRTYFQGPRGRITQQIYGEPHGI</sequence>
<keyword evidence="2" id="KW-0547">Nucleotide-binding</keyword>
<dbReference type="CDD" id="cd03261">
    <property type="entry name" value="ABC_Org_Solvent_Resistant"/>
    <property type="match status" value="1"/>
</dbReference>
<dbReference type="RefSeq" id="WP_126322875.1">
    <property type="nucleotide sequence ID" value="NZ_AP018005.1"/>
</dbReference>
<dbReference type="Pfam" id="PF00005">
    <property type="entry name" value="ABC_tran"/>
    <property type="match status" value="1"/>
</dbReference>
<dbReference type="OrthoDB" id="9802264at2"/>
<proteinExistence type="predicted"/>
<keyword evidence="1" id="KW-0813">Transport</keyword>
<evidence type="ECO:0000259" key="4">
    <source>
        <dbReference type="PROSITE" id="PS50893"/>
    </source>
</evidence>
<evidence type="ECO:0000256" key="3">
    <source>
        <dbReference type="ARBA" id="ARBA00022840"/>
    </source>
</evidence>
<protein>
    <submittedName>
        <fullName evidence="5">ABC transporter related protein</fullName>
    </submittedName>
</protein>
<evidence type="ECO:0000256" key="1">
    <source>
        <dbReference type="ARBA" id="ARBA00022448"/>
    </source>
</evidence>
<dbReference type="SMART" id="SM00382">
    <property type="entry name" value="AAA"/>
    <property type="match status" value="1"/>
</dbReference>
<dbReference type="KEGG" id="rvi:RVIR1_09420"/>
<accession>A0A2Z5UWU5</accession>
<gene>
    <name evidence="5" type="primary">yraP</name>
    <name evidence="5" type="ORF">RVIR1_09420</name>
</gene>
<dbReference type="GO" id="GO:0016887">
    <property type="term" value="F:ATP hydrolysis activity"/>
    <property type="evidence" value="ECO:0007669"/>
    <property type="project" value="InterPro"/>
</dbReference>
<dbReference type="EMBL" id="AP018005">
    <property type="protein sequence ID" value="BBB15420.1"/>
    <property type="molecule type" value="Genomic_DNA"/>
</dbReference>
<dbReference type="PANTHER" id="PTHR43023">
    <property type="entry name" value="PROTEIN TRIGALACTOSYLDIACYLGLYCEROL 3, CHLOROPLASTIC"/>
    <property type="match status" value="1"/>
</dbReference>
<dbReference type="GO" id="GO:0005524">
    <property type="term" value="F:ATP binding"/>
    <property type="evidence" value="ECO:0007669"/>
    <property type="project" value="UniProtKB-KW"/>
</dbReference>
<evidence type="ECO:0000313" key="6">
    <source>
        <dbReference type="Proteomes" id="UP000282483"/>
    </source>
</evidence>
<evidence type="ECO:0000313" key="5">
    <source>
        <dbReference type="EMBL" id="BBB15420.1"/>
    </source>
</evidence>
<organism evidence="5 6">
    <name type="scientific">Candidatus Rickettsiella viridis</name>
    <dbReference type="NCBI Taxonomy" id="676208"/>
    <lineage>
        <taxon>Bacteria</taxon>
        <taxon>Pseudomonadati</taxon>
        <taxon>Pseudomonadota</taxon>
        <taxon>Gammaproteobacteria</taxon>
        <taxon>Legionellales</taxon>
        <taxon>Coxiellaceae</taxon>
        <taxon>Rickettsiella</taxon>
    </lineage>
</organism>
<name>A0A2Z5UWU5_9COXI</name>
<evidence type="ECO:0000256" key="2">
    <source>
        <dbReference type="ARBA" id="ARBA00022741"/>
    </source>
</evidence>
<dbReference type="PROSITE" id="PS50893">
    <property type="entry name" value="ABC_TRANSPORTER_2"/>
    <property type="match status" value="1"/>
</dbReference>
<dbReference type="PANTHER" id="PTHR43023:SF3">
    <property type="entry name" value="PROTEIN TRIGALACTOSYLDIACYLGLYCEROL 3, CHLOROPLASTIC"/>
    <property type="match status" value="1"/>
</dbReference>
<dbReference type="InterPro" id="IPR003593">
    <property type="entry name" value="AAA+_ATPase"/>
</dbReference>
<dbReference type="SUPFAM" id="SSF52540">
    <property type="entry name" value="P-loop containing nucleoside triphosphate hydrolases"/>
    <property type="match status" value="1"/>
</dbReference>
<keyword evidence="6" id="KW-1185">Reference proteome</keyword>
<dbReference type="Proteomes" id="UP000282483">
    <property type="component" value="Chromosome"/>
</dbReference>
<reference evidence="5 6" key="1">
    <citation type="submission" date="2017-03" db="EMBL/GenBank/DDBJ databases">
        <title>The genome sequence of Candidatus Rickettsiella viridis.</title>
        <authorList>
            <person name="Nikoh N."/>
            <person name="Tsuchida T."/>
            <person name="Yamaguchi K."/>
            <person name="Maeda T."/>
            <person name="Shigenobu S."/>
            <person name="Fukatsu T."/>
        </authorList>
    </citation>
    <scope>NUCLEOTIDE SEQUENCE [LARGE SCALE GENOMIC DNA]</scope>
    <source>
        <strain evidence="5 6">Ap-RA04</strain>
    </source>
</reference>
<dbReference type="Gene3D" id="3.40.50.300">
    <property type="entry name" value="P-loop containing nucleotide triphosphate hydrolases"/>
    <property type="match status" value="1"/>
</dbReference>
<feature type="domain" description="ABC transporter" evidence="4">
    <location>
        <begin position="9"/>
        <end position="246"/>
    </location>
</feature>
<dbReference type="InterPro" id="IPR003439">
    <property type="entry name" value="ABC_transporter-like_ATP-bd"/>
</dbReference>
<dbReference type="AlphaFoldDB" id="A0A2Z5UWU5"/>